<proteinExistence type="predicted"/>
<name>A0A833NDY4_MARNT</name>
<sequence>MAVNYSHSDFKRYGPDRAQQNADTIALVVNPVKSDTFAAFQGKIIAQAALSSVDWNYAPNGEDLQVTINGKSGIDPSGTAADTDDIAVAVFDSVGETVYLVQDATDRNITNDAGDTLNIPALVFYIREVTPVV</sequence>
<accession>A0A833NDY4</accession>
<evidence type="ECO:0000313" key="1">
    <source>
        <dbReference type="EMBL" id="KAE8546129.1"/>
    </source>
</evidence>
<dbReference type="RefSeq" id="WP_153740366.1">
    <property type="nucleotide sequence ID" value="NZ_WBMP01000005.1"/>
</dbReference>
<dbReference type="EMBL" id="WBMP01000005">
    <property type="protein sequence ID" value="KAE8546129.1"/>
    <property type="molecule type" value="Genomic_DNA"/>
</dbReference>
<comment type="caution">
    <text evidence="1">The sequence shown here is derived from an EMBL/GenBank/DDBJ whole genome shotgun (WGS) entry which is preliminary data.</text>
</comment>
<gene>
    <name evidence="1" type="ORF">F6453_1375</name>
</gene>
<protein>
    <submittedName>
        <fullName evidence="1">Uncharacterized protein</fullName>
    </submittedName>
</protein>
<reference evidence="1 2" key="1">
    <citation type="submission" date="2019-10" db="EMBL/GenBank/DDBJ databases">
        <title>Draft genome sequence of Marinobacter hydrocarbonoclasticus NCT7M from the microbiome of the marine copepod.</title>
        <authorList>
            <person name="Nuttall R."/>
            <person name="Sharma G."/>
            <person name="Moisander P."/>
        </authorList>
    </citation>
    <scope>NUCLEOTIDE SEQUENCE [LARGE SCALE GENOMIC DNA]</scope>
    <source>
        <strain evidence="1 2">NCT7M</strain>
    </source>
</reference>
<dbReference type="AlphaFoldDB" id="A0A833NDY4"/>
<organism evidence="1 2">
    <name type="scientific">Marinobacter nauticus</name>
    <name type="common">Marinobacter hydrocarbonoclasticus</name>
    <name type="synonym">Marinobacter aquaeolei</name>
    <dbReference type="NCBI Taxonomy" id="2743"/>
    <lineage>
        <taxon>Bacteria</taxon>
        <taxon>Pseudomonadati</taxon>
        <taxon>Pseudomonadota</taxon>
        <taxon>Gammaproteobacteria</taxon>
        <taxon>Pseudomonadales</taxon>
        <taxon>Marinobacteraceae</taxon>
        <taxon>Marinobacter</taxon>
    </lineage>
</organism>
<evidence type="ECO:0000313" key="2">
    <source>
        <dbReference type="Proteomes" id="UP000469950"/>
    </source>
</evidence>
<dbReference type="Proteomes" id="UP000469950">
    <property type="component" value="Unassembled WGS sequence"/>
</dbReference>